<dbReference type="AlphaFoldDB" id="A0A3M2LYF2"/>
<dbReference type="Gene3D" id="3.40.50.150">
    <property type="entry name" value="Vaccinia Virus protein VP39"/>
    <property type="match status" value="1"/>
</dbReference>
<dbReference type="InterPro" id="IPR052190">
    <property type="entry name" value="Euk-Arch_PrmC-MTase"/>
</dbReference>
<accession>A0A3M2LYF2</accession>
<reference evidence="5 6" key="1">
    <citation type="submission" date="2018-10" db="EMBL/GenBank/DDBJ databases">
        <title>Isolation from soil.</title>
        <authorList>
            <person name="Hu J."/>
        </authorList>
    </citation>
    <scope>NUCLEOTIDE SEQUENCE [LARGE SCALE GENOMIC DNA]</scope>
    <source>
        <strain evidence="5 6">NEAU-Ht49</strain>
    </source>
</reference>
<dbReference type="RefSeq" id="WP_122196447.1">
    <property type="nucleotide sequence ID" value="NZ_JBHSKC010000038.1"/>
</dbReference>
<dbReference type="CDD" id="cd02440">
    <property type="entry name" value="AdoMet_MTases"/>
    <property type="match status" value="1"/>
</dbReference>
<dbReference type="GO" id="GO:0032259">
    <property type="term" value="P:methylation"/>
    <property type="evidence" value="ECO:0007669"/>
    <property type="project" value="UniProtKB-KW"/>
</dbReference>
<dbReference type="GO" id="GO:0008276">
    <property type="term" value="F:protein methyltransferase activity"/>
    <property type="evidence" value="ECO:0007669"/>
    <property type="project" value="TreeGrafter"/>
</dbReference>
<dbReference type="InterPro" id="IPR029063">
    <property type="entry name" value="SAM-dependent_MTases_sf"/>
</dbReference>
<dbReference type="SUPFAM" id="SSF53335">
    <property type="entry name" value="S-adenosyl-L-methionine-dependent methyltransferases"/>
    <property type="match status" value="1"/>
</dbReference>
<dbReference type="Proteomes" id="UP000282674">
    <property type="component" value="Unassembled WGS sequence"/>
</dbReference>
<protein>
    <submittedName>
        <fullName evidence="5">Methyltransferase domain-containing protein</fullName>
    </submittedName>
</protein>
<keyword evidence="2 5" id="KW-0808">Transferase</keyword>
<keyword evidence="1 5" id="KW-0489">Methyltransferase</keyword>
<evidence type="ECO:0000259" key="4">
    <source>
        <dbReference type="Pfam" id="PF05175"/>
    </source>
</evidence>
<organism evidence="5 6">
    <name type="scientific">Actinomadura harenae</name>
    <dbReference type="NCBI Taxonomy" id="2483351"/>
    <lineage>
        <taxon>Bacteria</taxon>
        <taxon>Bacillati</taxon>
        <taxon>Actinomycetota</taxon>
        <taxon>Actinomycetes</taxon>
        <taxon>Streptosporangiales</taxon>
        <taxon>Thermomonosporaceae</taxon>
        <taxon>Actinomadura</taxon>
    </lineage>
</organism>
<keyword evidence="3" id="KW-0949">S-adenosyl-L-methionine</keyword>
<dbReference type="GO" id="GO:0035657">
    <property type="term" value="C:eRF1 methyltransferase complex"/>
    <property type="evidence" value="ECO:0007669"/>
    <property type="project" value="TreeGrafter"/>
</dbReference>
<feature type="domain" description="Methyltransferase small" evidence="4">
    <location>
        <begin position="39"/>
        <end position="140"/>
    </location>
</feature>
<evidence type="ECO:0000256" key="3">
    <source>
        <dbReference type="ARBA" id="ARBA00022691"/>
    </source>
</evidence>
<sequence>MTGERHAAGLDEGLRLIGHARAEGARDFTLMGRRWELAEGVFSPVHTHGTEFYTRALPYPIGGRFLEVGSGAGVTSVTAALAGCAAVTAVDVNPSAVTATARNAARHGVPWVRALVGDVFSAVRQDAPYDAVFWNIPYVSLPEAGDHDPDLAKGVFDIGHRCLRAYLGGAADVLAPGGRLFLGLGDIGDRTTMETVAAANRWHAVLLAALAAPPDPHVEHRLFELVRATAPDGPGDRR</sequence>
<comment type="caution">
    <text evidence="5">The sequence shown here is derived from an EMBL/GenBank/DDBJ whole genome shotgun (WGS) entry which is preliminary data.</text>
</comment>
<proteinExistence type="predicted"/>
<dbReference type="PANTHER" id="PTHR45875:SF1">
    <property type="entry name" value="METHYLTRANSFERASE N6AMT1"/>
    <property type="match status" value="1"/>
</dbReference>
<evidence type="ECO:0000256" key="2">
    <source>
        <dbReference type="ARBA" id="ARBA00022679"/>
    </source>
</evidence>
<keyword evidence="6" id="KW-1185">Reference proteome</keyword>
<dbReference type="InterPro" id="IPR007848">
    <property type="entry name" value="Small_mtfrase_dom"/>
</dbReference>
<dbReference type="Pfam" id="PF05175">
    <property type="entry name" value="MTS"/>
    <property type="match status" value="1"/>
</dbReference>
<dbReference type="GO" id="GO:0008757">
    <property type="term" value="F:S-adenosylmethionine-dependent methyltransferase activity"/>
    <property type="evidence" value="ECO:0007669"/>
    <property type="project" value="TreeGrafter"/>
</dbReference>
<name>A0A3M2LYF2_9ACTN</name>
<dbReference type="PANTHER" id="PTHR45875">
    <property type="entry name" value="METHYLTRANSFERASE N6AMT1"/>
    <property type="match status" value="1"/>
</dbReference>
<dbReference type="OrthoDB" id="267914at2"/>
<dbReference type="EMBL" id="RFFG01000041">
    <property type="protein sequence ID" value="RMI41613.1"/>
    <property type="molecule type" value="Genomic_DNA"/>
</dbReference>
<evidence type="ECO:0000313" key="5">
    <source>
        <dbReference type="EMBL" id="RMI41613.1"/>
    </source>
</evidence>
<evidence type="ECO:0000256" key="1">
    <source>
        <dbReference type="ARBA" id="ARBA00022603"/>
    </source>
</evidence>
<evidence type="ECO:0000313" key="6">
    <source>
        <dbReference type="Proteomes" id="UP000282674"/>
    </source>
</evidence>
<gene>
    <name evidence="5" type="ORF">EBO15_22715</name>
</gene>